<name>A0A1Q9D2X6_SYMMI</name>
<keyword evidence="2" id="KW-1185">Reference proteome</keyword>
<dbReference type="OrthoDB" id="10310628at2759"/>
<dbReference type="AlphaFoldDB" id="A0A1Q9D2X6"/>
<dbReference type="Proteomes" id="UP000186817">
    <property type="component" value="Unassembled WGS sequence"/>
</dbReference>
<reference evidence="1 2" key="1">
    <citation type="submission" date="2016-02" db="EMBL/GenBank/DDBJ databases">
        <title>Genome analysis of coral dinoflagellate symbionts highlights evolutionary adaptations to a symbiotic lifestyle.</title>
        <authorList>
            <person name="Aranda M."/>
            <person name="Li Y."/>
            <person name="Liew Y.J."/>
            <person name="Baumgarten S."/>
            <person name="Simakov O."/>
            <person name="Wilson M."/>
            <person name="Piel J."/>
            <person name="Ashoor H."/>
            <person name="Bougouffa S."/>
            <person name="Bajic V.B."/>
            <person name="Ryu T."/>
            <person name="Ravasi T."/>
            <person name="Bayer T."/>
            <person name="Micklem G."/>
            <person name="Kim H."/>
            <person name="Bhak J."/>
            <person name="Lajeunesse T.C."/>
            <person name="Voolstra C.R."/>
        </authorList>
    </citation>
    <scope>NUCLEOTIDE SEQUENCE [LARGE SCALE GENOMIC DNA]</scope>
    <source>
        <strain evidence="1 2">CCMP2467</strain>
    </source>
</reference>
<comment type="caution">
    <text evidence="1">The sequence shown here is derived from an EMBL/GenBank/DDBJ whole genome shotgun (WGS) entry which is preliminary data.</text>
</comment>
<gene>
    <name evidence="1" type="ORF">AK812_SmicGene29030</name>
</gene>
<proteinExistence type="predicted"/>
<protein>
    <submittedName>
        <fullName evidence="1">Uncharacterized protein</fullName>
    </submittedName>
</protein>
<dbReference type="EMBL" id="LSRX01000756">
    <property type="protein sequence ID" value="OLP89504.1"/>
    <property type="molecule type" value="Genomic_DNA"/>
</dbReference>
<evidence type="ECO:0000313" key="1">
    <source>
        <dbReference type="EMBL" id="OLP89504.1"/>
    </source>
</evidence>
<accession>A0A1Q9D2X6</accession>
<sequence>MLTFAYGWNVGKLEGGRKVNAGWSKPARLGKNCVLVDEDPPCSLLSYVELTCTGGRVLRSASMVTPQQLLLSGGSRGSFWQDGQVVLEDWLEIRADYESAALLAALRTATAEILQRAATWSHEAWSREKTWYENRREDFGWPDEVLKWQKCITQVACLPLPPLMSVWDTVCSWAIEELPPSPAALPPSDLLALPPPPPPPTSFWDEGTESFWDDEWYPVHR</sequence>
<evidence type="ECO:0000313" key="2">
    <source>
        <dbReference type="Proteomes" id="UP000186817"/>
    </source>
</evidence>
<organism evidence="1 2">
    <name type="scientific">Symbiodinium microadriaticum</name>
    <name type="common">Dinoflagellate</name>
    <name type="synonym">Zooxanthella microadriatica</name>
    <dbReference type="NCBI Taxonomy" id="2951"/>
    <lineage>
        <taxon>Eukaryota</taxon>
        <taxon>Sar</taxon>
        <taxon>Alveolata</taxon>
        <taxon>Dinophyceae</taxon>
        <taxon>Suessiales</taxon>
        <taxon>Symbiodiniaceae</taxon>
        <taxon>Symbiodinium</taxon>
    </lineage>
</organism>